<dbReference type="InterPro" id="IPR045890">
    <property type="entry name" value="POB1-like"/>
</dbReference>
<dbReference type="SUPFAM" id="SSF54695">
    <property type="entry name" value="POZ domain"/>
    <property type="match status" value="1"/>
</dbReference>
<proteinExistence type="predicted"/>
<dbReference type="InterPro" id="IPR000210">
    <property type="entry name" value="BTB/POZ_dom"/>
</dbReference>
<dbReference type="Pfam" id="PF21536">
    <property type="entry name" value="BTB_KLHL33"/>
    <property type="match status" value="1"/>
</dbReference>
<dbReference type="InterPro" id="IPR011333">
    <property type="entry name" value="SKP1/BTB/POZ_sf"/>
</dbReference>
<dbReference type="Gene3D" id="3.30.710.10">
    <property type="entry name" value="Potassium Channel Kv1.1, Chain A"/>
    <property type="match status" value="1"/>
</dbReference>
<organism evidence="2">
    <name type="scientific">Aegilops tauschii</name>
    <name type="common">Tausch's goatgrass</name>
    <name type="synonym">Aegilops squarrosa</name>
    <dbReference type="NCBI Taxonomy" id="37682"/>
    <lineage>
        <taxon>Eukaryota</taxon>
        <taxon>Viridiplantae</taxon>
        <taxon>Streptophyta</taxon>
        <taxon>Embryophyta</taxon>
        <taxon>Tracheophyta</taxon>
        <taxon>Spermatophyta</taxon>
        <taxon>Magnoliopsida</taxon>
        <taxon>Liliopsida</taxon>
        <taxon>Poales</taxon>
        <taxon>Poaceae</taxon>
        <taxon>BOP clade</taxon>
        <taxon>Pooideae</taxon>
        <taxon>Triticodae</taxon>
        <taxon>Triticeae</taxon>
        <taxon>Triticinae</taxon>
        <taxon>Aegilops</taxon>
    </lineage>
</organism>
<name>R7W4B4_AEGTA</name>
<dbReference type="PROSITE" id="PS50097">
    <property type="entry name" value="BTB"/>
    <property type="match status" value="1"/>
</dbReference>
<protein>
    <submittedName>
        <fullName evidence="2">Uncharacterized protein</fullName>
    </submittedName>
</protein>
<evidence type="ECO:0000256" key="1">
    <source>
        <dbReference type="ARBA" id="ARBA00004906"/>
    </source>
</evidence>
<dbReference type="PANTHER" id="PTHR46336:SF21">
    <property type="entry name" value="OS02G0260700 PROTEIN"/>
    <property type="match status" value="1"/>
</dbReference>
<evidence type="ECO:0000313" key="2">
    <source>
        <dbReference type="EnsemblPlants" id="EMT14518"/>
    </source>
</evidence>
<comment type="pathway">
    <text evidence="1">Protein modification; protein ubiquitination.</text>
</comment>
<dbReference type="CDD" id="cd18186">
    <property type="entry name" value="BTB_POZ_ZBTB_KLHL-like"/>
    <property type="match status" value="1"/>
</dbReference>
<sequence>MAEPEHMDNMEVMMTAAVPAEAWMPGFRPHIGCAFDSEKFSNLMLQIEVLAGGGSVPDFVSNNDEKADKGHTIDSSSTMAGRPVLTLKSILMNLLILTGRSPFFVKLVTNGMKESDETHPRIRIVDSEENALMELLRFMYSGKLTTIEPTLLLDILMAADKFEVLACMRHSLSLQNVLACTDDDIDHEQVAQRIAEFYIAWHLFVPENQKNVGYTF</sequence>
<dbReference type="PANTHER" id="PTHR46336">
    <property type="entry name" value="OS02G0260700 PROTEIN"/>
    <property type="match status" value="1"/>
</dbReference>
<dbReference type="EnsemblPlants" id="EMT14518">
    <property type="protein sequence ID" value="EMT14518"/>
    <property type="gene ID" value="F775_14138"/>
</dbReference>
<dbReference type="GO" id="GO:0010114">
    <property type="term" value="P:response to red light"/>
    <property type="evidence" value="ECO:0007669"/>
    <property type="project" value="TreeGrafter"/>
</dbReference>
<reference evidence="2" key="1">
    <citation type="submission" date="2015-06" db="UniProtKB">
        <authorList>
            <consortium name="EnsemblPlants"/>
        </authorList>
    </citation>
    <scope>IDENTIFICATION</scope>
</reference>
<dbReference type="GO" id="GO:0005634">
    <property type="term" value="C:nucleus"/>
    <property type="evidence" value="ECO:0007669"/>
    <property type="project" value="TreeGrafter"/>
</dbReference>
<accession>R7W4B4</accession>
<dbReference type="AlphaFoldDB" id="R7W4B4"/>